<reference evidence="7 8" key="1">
    <citation type="submission" date="2018-02" db="EMBL/GenBank/DDBJ databases">
        <title>Comparative genomes isolates from brazilian mangrove.</title>
        <authorList>
            <person name="Araujo J.E."/>
            <person name="Taketani R.G."/>
            <person name="Silva M.C.P."/>
            <person name="Loureco M.V."/>
            <person name="Andreote F.D."/>
        </authorList>
    </citation>
    <scope>NUCLEOTIDE SEQUENCE [LARGE SCALE GENOMIC DNA]</scope>
    <source>
        <strain evidence="7 8">Nap-Phe MGV</strain>
    </source>
</reference>
<feature type="region of interest" description="Disordered" evidence="5">
    <location>
        <begin position="34"/>
        <end position="67"/>
    </location>
</feature>
<dbReference type="RefSeq" id="WP_105338133.1">
    <property type="nucleotide sequence ID" value="NZ_PUHZ01000024.1"/>
</dbReference>
<evidence type="ECO:0000256" key="1">
    <source>
        <dbReference type="ARBA" id="ARBA00004613"/>
    </source>
</evidence>
<evidence type="ECO:0000256" key="3">
    <source>
        <dbReference type="ARBA" id="ARBA00022729"/>
    </source>
</evidence>
<feature type="region of interest" description="Disordered" evidence="5">
    <location>
        <begin position="636"/>
        <end position="684"/>
    </location>
</feature>
<dbReference type="GO" id="GO:0006979">
    <property type="term" value="P:response to oxidative stress"/>
    <property type="evidence" value="ECO:0007669"/>
    <property type="project" value="InterPro"/>
</dbReference>
<evidence type="ECO:0000313" key="8">
    <source>
        <dbReference type="Proteomes" id="UP000237819"/>
    </source>
</evidence>
<dbReference type="PANTHER" id="PTHR11475:SF4">
    <property type="entry name" value="CHORION PEROXIDASE"/>
    <property type="match status" value="1"/>
</dbReference>
<dbReference type="CDD" id="cd09822">
    <property type="entry name" value="peroxinectin_like_bacterial"/>
    <property type="match status" value="1"/>
</dbReference>
<dbReference type="InterPro" id="IPR013783">
    <property type="entry name" value="Ig-like_fold"/>
</dbReference>
<organism evidence="7 8">
    <name type="scientific">Blastopirellula marina</name>
    <dbReference type="NCBI Taxonomy" id="124"/>
    <lineage>
        <taxon>Bacteria</taxon>
        <taxon>Pseudomonadati</taxon>
        <taxon>Planctomycetota</taxon>
        <taxon>Planctomycetia</taxon>
        <taxon>Pirellulales</taxon>
        <taxon>Pirellulaceae</taxon>
        <taxon>Blastopirellula</taxon>
    </lineage>
</organism>
<dbReference type="PROSITE" id="PS50292">
    <property type="entry name" value="PEROXIDASE_3"/>
    <property type="match status" value="1"/>
</dbReference>
<evidence type="ECO:0000256" key="4">
    <source>
        <dbReference type="ARBA" id="ARBA00023180"/>
    </source>
</evidence>
<evidence type="ECO:0000256" key="2">
    <source>
        <dbReference type="ARBA" id="ARBA00022525"/>
    </source>
</evidence>
<evidence type="ECO:0000256" key="5">
    <source>
        <dbReference type="SAM" id="MobiDB-lite"/>
    </source>
</evidence>
<dbReference type="InterPro" id="IPR037120">
    <property type="entry name" value="Haem_peroxidase_sf_animal"/>
</dbReference>
<dbReference type="OrthoDB" id="9765610at2"/>
<protein>
    <submittedName>
        <fullName evidence="7">Peroxidase</fullName>
    </submittedName>
</protein>
<dbReference type="InterPro" id="IPR019791">
    <property type="entry name" value="Haem_peroxidase_animal"/>
</dbReference>
<dbReference type="PRINTS" id="PR00457">
    <property type="entry name" value="ANPEROXIDASE"/>
</dbReference>
<name>A0A2S8GFA0_9BACT</name>
<accession>A0A2S8GFA0</accession>
<dbReference type="SUPFAM" id="SSF117074">
    <property type="entry name" value="Hypothetical protein PA1324"/>
    <property type="match status" value="1"/>
</dbReference>
<dbReference type="Pfam" id="PF03098">
    <property type="entry name" value="An_peroxidase"/>
    <property type="match status" value="1"/>
</dbReference>
<dbReference type="GO" id="GO:0020037">
    <property type="term" value="F:heme binding"/>
    <property type="evidence" value="ECO:0007669"/>
    <property type="project" value="InterPro"/>
</dbReference>
<keyword evidence="4" id="KW-0325">Glycoprotein</keyword>
<keyword evidence="7" id="KW-0560">Oxidoreductase</keyword>
<keyword evidence="3" id="KW-0732">Signal</keyword>
<dbReference type="GO" id="GO:0005576">
    <property type="term" value="C:extracellular region"/>
    <property type="evidence" value="ECO:0007669"/>
    <property type="project" value="UniProtKB-SubCell"/>
</dbReference>
<dbReference type="PANTHER" id="PTHR11475">
    <property type="entry name" value="OXIDASE/PEROXIDASE"/>
    <property type="match status" value="1"/>
</dbReference>
<comment type="subcellular location">
    <subcellularLocation>
        <location evidence="1">Secreted</location>
    </subcellularLocation>
</comment>
<comment type="caution">
    <text evidence="7">The sequence shown here is derived from an EMBL/GenBank/DDBJ whole genome shotgun (WGS) entry which is preliminary data.</text>
</comment>
<dbReference type="EMBL" id="PUHZ01000024">
    <property type="protein sequence ID" value="PQO42921.1"/>
    <property type="molecule type" value="Genomic_DNA"/>
</dbReference>
<evidence type="ECO:0000313" key="7">
    <source>
        <dbReference type="EMBL" id="PQO42921.1"/>
    </source>
</evidence>
<keyword evidence="7" id="KW-0575">Peroxidase</keyword>
<dbReference type="AlphaFoldDB" id="A0A2S8GFA0"/>
<dbReference type="Proteomes" id="UP000237819">
    <property type="component" value="Unassembled WGS sequence"/>
</dbReference>
<dbReference type="SUPFAM" id="SSF48113">
    <property type="entry name" value="Heme-dependent peroxidases"/>
    <property type="match status" value="1"/>
</dbReference>
<dbReference type="GO" id="GO:0004601">
    <property type="term" value="F:peroxidase activity"/>
    <property type="evidence" value="ECO:0007669"/>
    <property type="project" value="UniProtKB-KW"/>
</dbReference>
<dbReference type="Gene3D" id="1.10.640.10">
    <property type="entry name" value="Haem peroxidase domain superfamily, animal type"/>
    <property type="match status" value="1"/>
</dbReference>
<gene>
    <name evidence="7" type="ORF">C5Y93_24670</name>
</gene>
<evidence type="ECO:0000259" key="6">
    <source>
        <dbReference type="Pfam" id="PF17210"/>
    </source>
</evidence>
<dbReference type="InterPro" id="IPR033764">
    <property type="entry name" value="Sdr_B"/>
</dbReference>
<feature type="compositionally biased region" description="Pro residues" evidence="5">
    <location>
        <begin position="641"/>
        <end position="652"/>
    </location>
</feature>
<feature type="domain" description="SD-repeat containing protein B" evidence="6">
    <location>
        <begin position="548"/>
        <end position="615"/>
    </location>
</feature>
<dbReference type="InterPro" id="IPR010255">
    <property type="entry name" value="Haem_peroxidase_sf"/>
</dbReference>
<proteinExistence type="predicted"/>
<keyword evidence="2" id="KW-0964">Secreted</keyword>
<sequence>MRSKLSSGMRRSNLEALEQRELFAVDAFSLAPIDESTLPPPAPIPTTVTDETRSIDGTDNNVDNPEYGSVGEQFLRIAPADYGDGISELAGADRPSAREISNALAAQDPDSAGNQRQLSAFVYVWGQFLDHDIDLTESGDTEAANIAVPTGDPYFDPDGSGDDVIYFFRSLFDPATGDSVDNPREQFNSITAYVDGSQVYGSSQEVADSLRTFEGGKLKTSDGDLLPVDEDGNFYAGDVRASENIELTALQTLFVREHNQWADQIAAANPSLTDEEIYQQARAIVIAEIQSITYNEFLPALLGEGALPDYAGYDSTINPGISNEFATAAYRLGHSLLNDDIEFFGNDGRAVFDEVSLAEAFFNPALVQERGIDALLKYAASSQSQEVDNQIVDSVRNFLFGAPGSGGLDLASLNIQRGRDHGLTDYNSLREAYGLPRVASFAEITFDVELQQTLEDLYGTVDNIDPWVGALAEDHVAGSSVGELTQAILVDQFTRLRDGDRFWYENIFSPQDVDRIEQTTLSDIIQRNTVIDNLQSNVFFMTASVTGTVFADDGQQDGRRDRPQGQPGVTVQLLNDEGEVIDETITDDRGRYRFDNFLETGDYQIQALLLTPTGPVAQTHDVLISVSGQAIRNVDFGLRPQPKPRPSGPRPQPLQSAPLKQDQPQSPRDQAFADATTLDPMDPLVIDLANELDRRGRQR</sequence>
<dbReference type="Gene3D" id="2.60.40.10">
    <property type="entry name" value="Immunoglobulins"/>
    <property type="match status" value="1"/>
</dbReference>
<dbReference type="Pfam" id="PF17210">
    <property type="entry name" value="SdrD_B"/>
    <property type="match status" value="1"/>
</dbReference>